<evidence type="ECO:0000256" key="3">
    <source>
        <dbReference type="ARBA" id="ARBA00023163"/>
    </source>
</evidence>
<feature type="domain" description="HTH hxlR-type" evidence="4">
    <location>
        <begin position="7"/>
        <end position="104"/>
    </location>
</feature>
<dbReference type="InterPro" id="IPR036390">
    <property type="entry name" value="WH_DNA-bd_sf"/>
</dbReference>
<dbReference type="PROSITE" id="PS51118">
    <property type="entry name" value="HTH_HXLR"/>
    <property type="match status" value="1"/>
</dbReference>
<protein>
    <submittedName>
        <fullName evidence="5">Helix-turn-helix transcriptional regulator</fullName>
    </submittedName>
</protein>
<dbReference type="Pfam" id="PF01638">
    <property type="entry name" value="HxlR"/>
    <property type="match status" value="1"/>
</dbReference>
<dbReference type="PANTHER" id="PTHR33204:SF18">
    <property type="entry name" value="TRANSCRIPTIONAL REGULATORY PROTEIN"/>
    <property type="match status" value="1"/>
</dbReference>
<dbReference type="RefSeq" id="WP_303736877.1">
    <property type="nucleotide sequence ID" value="NZ_SUTE01000042.1"/>
</dbReference>
<keyword evidence="2" id="KW-0238">DNA-binding</keyword>
<proteinExistence type="predicted"/>
<comment type="caution">
    <text evidence="5">The sequence shown here is derived from an EMBL/GenBank/DDBJ whole genome shotgun (WGS) entry which is preliminary data.</text>
</comment>
<dbReference type="Proteomes" id="UP000762703">
    <property type="component" value="Unassembled WGS sequence"/>
</dbReference>
<gene>
    <name evidence="5" type="ORF">E7Z73_05790</name>
</gene>
<keyword evidence="3" id="KW-0804">Transcription</keyword>
<dbReference type="InterPro" id="IPR002577">
    <property type="entry name" value="HTH_HxlR"/>
</dbReference>
<dbReference type="EMBL" id="SUTE01000042">
    <property type="protein sequence ID" value="MBE6505237.1"/>
    <property type="molecule type" value="Genomic_DNA"/>
</dbReference>
<reference evidence="5" key="1">
    <citation type="submission" date="2019-04" db="EMBL/GenBank/DDBJ databases">
        <title>Evolution of Biomass-Degrading Anaerobic Consortia Revealed by Metagenomics.</title>
        <authorList>
            <person name="Peng X."/>
        </authorList>
    </citation>
    <scope>NUCLEOTIDE SEQUENCE</scope>
    <source>
        <strain evidence="5">SIG12</strain>
    </source>
</reference>
<evidence type="ECO:0000256" key="1">
    <source>
        <dbReference type="ARBA" id="ARBA00023015"/>
    </source>
</evidence>
<evidence type="ECO:0000313" key="5">
    <source>
        <dbReference type="EMBL" id="MBE6505237.1"/>
    </source>
</evidence>
<evidence type="ECO:0000259" key="4">
    <source>
        <dbReference type="PROSITE" id="PS51118"/>
    </source>
</evidence>
<organism evidence="5 6">
    <name type="scientific">Methanobrevibacter millerae</name>
    <dbReference type="NCBI Taxonomy" id="230361"/>
    <lineage>
        <taxon>Archaea</taxon>
        <taxon>Methanobacteriati</taxon>
        <taxon>Methanobacteriota</taxon>
        <taxon>Methanomada group</taxon>
        <taxon>Methanobacteria</taxon>
        <taxon>Methanobacteriales</taxon>
        <taxon>Methanobacteriaceae</taxon>
        <taxon>Methanobrevibacter</taxon>
    </lineage>
</organism>
<dbReference type="AlphaFoldDB" id="A0A8T3VBW1"/>
<evidence type="ECO:0000256" key="2">
    <source>
        <dbReference type="ARBA" id="ARBA00023125"/>
    </source>
</evidence>
<dbReference type="Gene3D" id="1.10.10.10">
    <property type="entry name" value="Winged helix-like DNA-binding domain superfamily/Winged helix DNA-binding domain"/>
    <property type="match status" value="1"/>
</dbReference>
<accession>A0A8T3VBW1</accession>
<evidence type="ECO:0000313" key="6">
    <source>
        <dbReference type="Proteomes" id="UP000762703"/>
    </source>
</evidence>
<keyword evidence="1" id="KW-0805">Transcription regulation</keyword>
<sequence>MTEKIVCPVDRTMNLINKKWSILIIRDMFFGKKHFKEFKEDKDISNKVLSGCLNELEENGIIEKSVLNTKPVSTQYHLTEYGKSLNKVIYELAMFTLNNDTEKDYSDKTRQDLKDTFKKTLGIND</sequence>
<dbReference type="GO" id="GO:0003677">
    <property type="term" value="F:DNA binding"/>
    <property type="evidence" value="ECO:0007669"/>
    <property type="project" value="UniProtKB-KW"/>
</dbReference>
<dbReference type="SUPFAM" id="SSF46785">
    <property type="entry name" value="Winged helix' DNA-binding domain"/>
    <property type="match status" value="1"/>
</dbReference>
<dbReference type="InterPro" id="IPR036388">
    <property type="entry name" value="WH-like_DNA-bd_sf"/>
</dbReference>
<name>A0A8T3VBW1_9EURY</name>
<dbReference type="PANTHER" id="PTHR33204">
    <property type="entry name" value="TRANSCRIPTIONAL REGULATOR, MARR FAMILY"/>
    <property type="match status" value="1"/>
</dbReference>